<feature type="domain" description="Ig-like" evidence="3">
    <location>
        <begin position="18"/>
        <end position="103"/>
    </location>
</feature>
<evidence type="ECO:0000313" key="6">
    <source>
        <dbReference type="Proteomes" id="UP000708208"/>
    </source>
</evidence>
<dbReference type="SMART" id="SM00060">
    <property type="entry name" value="FN3"/>
    <property type="match status" value="2"/>
</dbReference>
<comment type="caution">
    <text evidence="5">The sequence shown here is derived from an EMBL/GenBank/DDBJ whole genome shotgun (WGS) entry which is preliminary data.</text>
</comment>
<dbReference type="PANTHER" id="PTHR10075">
    <property type="entry name" value="BASIGIN RELATED"/>
    <property type="match status" value="1"/>
</dbReference>
<reference evidence="5" key="1">
    <citation type="submission" date="2021-06" db="EMBL/GenBank/DDBJ databases">
        <authorList>
            <person name="Hodson N. C."/>
            <person name="Mongue J. A."/>
            <person name="Jaron S. K."/>
        </authorList>
    </citation>
    <scope>NUCLEOTIDE SEQUENCE</scope>
</reference>
<dbReference type="Pfam" id="PF07679">
    <property type="entry name" value="I-set"/>
    <property type="match status" value="1"/>
</dbReference>
<gene>
    <name evidence="5" type="ORF">AFUS01_LOCUS18254</name>
</gene>
<dbReference type="GO" id="GO:0030424">
    <property type="term" value="C:axon"/>
    <property type="evidence" value="ECO:0007669"/>
    <property type="project" value="TreeGrafter"/>
</dbReference>
<dbReference type="GO" id="GO:0007156">
    <property type="term" value="P:homophilic cell adhesion via plasma membrane adhesion molecules"/>
    <property type="evidence" value="ECO:0007669"/>
    <property type="project" value="TreeGrafter"/>
</dbReference>
<evidence type="ECO:0000259" key="4">
    <source>
        <dbReference type="PROSITE" id="PS50853"/>
    </source>
</evidence>
<evidence type="ECO:0008006" key="7">
    <source>
        <dbReference type="Google" id="ProtNLM"/>
    </source>
</evidence>
<dbReference type="GO" id="GO:0007411">
    <property type="term" value="P:axon guidance"/>
    <property type="evidence" value="ECO:0007669"/>
    <property type="project" value="TreeGrafter"/>
</dbReference>
<dbReference type="GO" id="GO:0098632">
    <property type="term" value="F:cell-cell adhesion mediator activity"/>
    <property type="evidence" value="ECO:0007669"/>
    <property type="project" value="TreeGrafter"/>
</dbReference>
<evidence type="ECO:0000259" key="3">
    <source>
        <dbReference type="PROSITE" id="PS50835"/>
    </source>
</evidence>
<dbReference type="InterPro" id="IPR003961">
    <property type="entry name" value="FN3_dom"/>
</dbReference>
<dbReference type="Proteomes" id="UP000708208">
    <property type="component" value="Unassembled WGS sequence"/>
</dbReference>
<accession>A0A8J2K4M5</accession>
<dbReference type="InterPro" id="IPR003599">
    <property type="entry name" value="Ig_sub"/>
</dbReference>
<evidence type="ECO:0000256" key="1">
    <source>
        <dbReference type="ARBA" id="ARBA00023157"/>
    </source>
</evidence>
<feature type="domain" description="Fibronectin type-III" evidence="4">
    <location>
        <begin position="402"/>
        <end position="501"/>
    </location>
</feature>
<dbReference type="FunFam" id="2.60.40.10:FF:000032">
    <property type="entry name" value="palladin isoform X1"/>
    <property type="match status" value="1"/>
</dbReference>
<dbReference type="InterPro" id="IPR003598">
    <property type="entry name" value="Ig_sub2"/>
</dbReference>
<dbReference type="PROSITE" id="PS50835">
    <property type="entry name" value="IG_LIKE"/>
    <property type="match status" value="4"/>
</dbReference>
<evidence type="ECO:0000313" key="5">
    <source>
        <dbReference type="EMBL" id="CAG7729553.1"/>
    </source>
</evidence>
<keyword evidence="1" id="KW-1015">Disulfide bond</keyword>
<sequence length="671" mass="75868">MYANILLTTTFKLTTYVPITFEDAPTNQYAVKNSDYKVRCRVRADPSPSIDWKKDHKTINASDHYVTTADGILIKNVSEYDEGVYTCRVRVISLGKVEERHIQLEVQEKPKILATQPPLEGVESGSLILECAATGKPEPEYEWVNERGQELSDLERFVVDKYKGTLRIDGLRREDAGTYRCTAKNTAGIDTMQTRVDIVTKPVIEEYKNVTAQVDGNTVLVCRASGEPAPDILFHKDSKSEPFTHGTQRDTRIFSEQRKEGSVTIARLKIDNLLRTDDGLYNCIASNTKIKTELLGHLTVEFPPSFANTPMKESWSWDGRPANMTCFAEAIPNATISWIFMSNPETLIQESLPDYQIYGTQSASSLQVYPRNRDRYGFYQCVATNKLGTASHRIQLKEARKPGTILQVISYEKTATSVAFKIVGPVDDGGLPILRFVAQYKEGNSYPWNEAKTVQWPVDLQIFVVEKLEPLHQYQFRFAAENAVGVGDYDQERFEIMPKRSSPEPPKILGEINHGFTYNPYQDKYELRWQVPQDNGEKIDHFEISHQIVKNSTGEWNTYGTKQLEQKNLGEPRHMIRNLSPGTYYRIEIRAHNVMGYSLPSSIYIRTALSPADLSKSSPAGTSASSSILLQSIPGFSMYLYMLLCSTSSIFFSTLLRNTWCTISSSNSLCL</sequence>
<feature type="domain" description="Ig-like" evidence="3">
    <location>
        <begin position="304"/>
        <end position="397"/>
    </location>
</feature>
<dbReference type="EMBL" id="CAJVCH010180295">
    <property type="protein sequence ID" value="CAG7729553.1"/>
    <property type="molecule type" value="Genomic_DNA"/>
</dbReference>
<dbReference type="CDD" id="cd00063">
    <property type="entry name" value="FN3"/>
    <property type="match status" value="2"/>
</dbReference>
<evidence type="ECO:0000256" key="2">
    <source>
        <dbReference type="ARBA" id="ARBA00023319"/>
    </source>
</evidence>
<dbReference type="GO" id="GO:0070593">
    <property type="term" value="P:dendrite self-avoidance"/>
    <property type="evidence" value="ECO:0007669"/>
    <property type="project" value="TreeGrafter"/>
</dbReference>
<feature type="domain" description="Ig-like" evidence="3">
    <location>
        <begin position="202"/>
        <end position="299"/>
    </location>
</feature>
<dbReference type="OrthoDB" id="10056271at2759"/>
<dbReference type="Pfam" id="PF13927">
    <property type="entry name" value="Ig_3"/>
    <property type="match status" value="3"/>
</dbReference>
<organism evidence="5 6">
    <name type="scientific">Allacma fusca</name>
    <dbReference type="NCBI Taxonomy" id="39272"/>
    <lineage>
        <taxon>Eukaryota</taxon>
        <taxon>Metazoa</taxon>
        <taxon>Ecdysozoa</taxon>
        <taxon>Arthropoda</taxon>
        <taxon>Hexapoda</taxon>
        <taxon>Collembola</taxon>
        <taxon>Symphypleona</taxon>
        <taxon>Sminthuridae</taxon>
        <taxon>Allacma</taxon>
    </lineage>
</organism>
<proteinExistence type="predicted"/>
<keyword evidence="6" id="KW-1185">Reference proteome</keyword>
<keyword evidence="2" id="KW-0393">Immunoglobulin domain</keyword>
<dbReference type="SMART" id="SM00409">
    <property type="entry name" value="IG"/>
    <property type="match status" value="4"/>
</dbReference>
<dbReference type="PROSITE" id="PS50853">
    <property type="entry name" value="FN3"/>
    <property type="match status" value="2"/>
</dbReference>
<protein>
    <recommendedName>
        <fullName evidence="7">Fasciclin-2</fullName>
    </recommendedName>
</protein>
<dbReference type="SMART" id="SM00408">
    <property type="entry name" value="IGc2"/>
    <property type="match status" value="4"/>
</dbReference>
<dbReference type="Pfam" id="PF00041">
    <property type="entry name" value="fn3"/>
    <property type="match status" value="1"/>
</dbReference>
<feature type="domain" description="Fibronectin type-III" evidence="4">
    <location>
        <begin position="502"/>
        <end position="611"/>
    </location>
</feature>
<dbReference type="CDD" id="cd00096">
    <property type="entry name" value="Ig"/>
    <property type="match status" value="2"/>
</dbReference>
<dbReference type="InterPro" id="IPR007110">
    <property type="entry name" value="Ig-like_dom"/>
</dbReference>
<dbReference type="InterPro" id="IPR013098">
    <property type="entry name" value="Ig_I-set"/>
</dbReference>
<dbReference type="GO" id="GO:0005886">
    <property type="term" value="C:plasma membrane"/>
    <property type="evidence" value="ECO:0007669"/>
    <property type="project" value="TreeGrafter"/>
</dbReference>
<name>A0A8J2K4M5_9HEXA</name>
<feature type="domain" description="Ig-like" evidence="3">
    <location>
        <begin position="110"/>
        <end position="197"/>
    </location>
</feature>
<dbReference type="PANTHER" id="PTHR10075:SF14">
    <property type="entry name" value="CELL ADHESION MOLECULE DSCAM2-RELATED"/>
    <property type="match status" value="1"/>
</dbReference>
<dbReference type="AlphaFoldDB" id="A0A8J2K4M5"/>